<dbReference type="AlphaFoldDB" id="A0A510UE71"/>
<dbReference type="HAMAP" id="MF_00767">
    <property type="entry name" value="Arg_catab_AstE"/>
    <property type="match status" value="1"/>
</dbReference>
<evidence type="ECO:0000259" key="7">
    <source>
        <dbReference type="Pfam" id="PF24827"/>
    </source>
</evidence>
<dbReference type="CDD" id="cd03855">
    <property type="entry name" value="M14_ASTE"/>
    <property type="match status" value="1"/>
</dbReference>
<proteinExistence type="inferred from homology"/>
<evidence type="ECO:0000256" key="4">
    <source>
        <dbReference type="ARBA" id="ARBA00022833"/>
    </source>
</evidence>
<dbReference type="PANTHER" id="PTHR15162">
    <property type="entry name" value="ASPARTOACYLASE"/>
    <property type="match status" value="1"/>
</dbReference>
<dbReference type="GO" id="GO:0016788">
    <property type="term" value="F:hydrolase activity, acting on ester bonds"/>
    <property type="evidence" value="ECO:0007669"/>
    <property type="project" value="UniProtKB-UniRule"/>
</dbReference>
<evidence type="ECO:0000256" key="5">
    <source>
        <dbReference type="HAMAP-Rule" id="MF_00767"/>
    </source>
</evidence>
<dbReference type="NCBIfam" id="NF003706">
    <property type="entry name" value="PRK05324.1"/>
    <property type="match status" value="1"/>
</dbReference>
<evidence type="ECO:0000259" key="6">
    <source>
        <dbReference type="Pfam" id="PF04952"/>
    </source>
</evidence>
<dbReference type="RefSeq" id="WP_146862241.1">
    <property type="nucleotide sequence ID" value="NZ_BJTZ01000004.1"/>
</dbReference>
<dbReference type="PIRSF" id="PIRSF017020">
    <property type="entry name" value="AstE"/>
    <property type="match status" value="1"/>
</dbReference>
<evidence type="ECO:0000256" key="2">
    <source>
        <dbReference type="ARBA" id="ARBA00022723"/>
    </source>
</evidence>
<protein>
    <recommendedName>
        <fullName evidence="5">Succinylglutamate desuccinylase</fullName>
        <ecNumber evidence="5">3.5.1.96</ecNumber>
    </recommendedName>
</protein>
<feature type="active site" evidence="5">
    <location>
        <position position="215"/>
    </location>
</feature>
<dbReference type="Pfam" id="PF24827">
    <property type="entry name" value="AstE_AspA_cat"/>
    <property type="match status" value="1"/>
</dbReference>
<dbReference type="SUPFAM" id="SSF53187">
    <property type="entry name" value="Zn-dependent exopeptidases"/>
    <property type="match status" value="1"/>
</dbReference>
<comment type="function">
    <text evidence="5">Transforms N(2)-succinylglutamate into succinate and glutamate.</text>
</comment>
<dbReference type="InterPro" id="IPR007036">
    <property type="entry name" value="Aste_AspA_hybrid_dom"/>
</dbReference>
<dbReference type="EMBL" id="BJTZ01000004">
    <property type="protein sequence ID" value="GEK12908.1"/>
    <property type="molecule type" value="Genomic_DNA"/>
</dbReference>
<sequence length="330" mass="37202">MDRIAFIKDTLDFSKSIKSTTWLLDNGTLVNHLARGIIEIAPKNPSSKAIVLSSGIHGNETSPIEILNDIINDIQDGSLVLQHPCLFIYGHPAATHQHIRFIDTNLNRLFLHHQAPDDAIQEVAIANQLMSSVDDFYAKYSKKEKWHLDLHCAIRRSKHYTFAIHPFNRHYQRSEPLLQFLKQSQIEACLYSDAPASTFSWYSAEHHGAHAATVELGKVSRMGENDFSLLSGFIQELKRFISSSDTNATELSNREIAEYQVTRSIMKKSDEFEFSFAADLSNFTYFEEGESLALDGVDHYKANSGGESVVFPNANVEIGHRACLLVQKCK</sequence>
<dbReference type="InterPro" id="IPR055438">
    <property type="entry name" value="AstE_AspA_cat"/>
</dbReference>
<dbReference type="Pfam" id="PF04952">
    <property type="entry name" value="AstE_AspA_hybrid"/>
    <property type="match status" value="1"/>
</dbReference>
<feature type="domain" description="AstE/AspA barrel-sandwich hybrid" evidence="6">
    <location>
        <begin position="256"/>
        <end position="328"/>
    </location>
</feature>
<keyword evidence="3 5" id="KW-0378">Hydrolase</keyword>
<evidence type="ECO:0000313" key="9">
    <source>
        <dbReference type="Proteomes" id="UP000321787"/>
    </source>
</evidence>
<name>A0A510UE71_ALIFS</name>
<dbReference type="InterPro" id="IPR050178">
    <property type="entry name" value="AspA/AstE_fam"/>
</dbReference>
<gene>
    <name evidence="5 8" type="primary">astE</name>
    <name evidence="8" type="ORF">AFI02nite_09440</name>
</gene>
<comment type="pathway">
    <text evidence="5">Amino-acid degradation; L-arginine degradation via AST pathway; L-glutamate and succinate from L-arginine: step 5/5.</text>
</comment>
<dbReference type="GO" id="GO:0009017">
    <property type="term" value="F:succinylglutamate desuccinylase activity"/>
    <property type="evidence" value="ECO:0007669"/>
    <property type="project" value="UniProtKB-EC"/>
</dbReference>
<accession>A0A510UE71</accession>
<dbReference type="PANTHER" id="PTHR15162:SF7">
    <property type="entry name" value="SUCCINYLGLUTAMATE DESUCCINYLASE"/>
    <property type="match status" value="1"/>
</dbReference>
<evidence type="ECO:0000313" key="8">
    <source>
        <dbReference type="EMBL" id="GEK12908.1"/>
    </source>
</evidence>
<dbReference type="Proteomes" id="UP000321787">
    <property type="component" value="Unassembled WGS sequence"/>
</dbReference>
<dbReference type="GO" id="GO:0019545">
    <property type="term" value="P:L-arginine catabolic process to succinate"/>
    <property type="evidence" value="ECO:0007669"/>
    <property type="project" value="UniProtKB-UniRule"/>
</dbReference>
<comment type="caution">
    <text evidence="8">The sequence shown here is derived from an EMBL/GenBank/DDBJ whole genome shotgun (WGS) entry which is preliminary data.</text>
</comment>
<feature type="domain" description="Succinylglutamate desuccinylase/Aspartoacylase catalytic" evidence="7">
    <location>
        <begin position="48"/>
        <end position="241"/>
    </location>
</feature>
<dbReference type="GO" id="GO:0008270">
    <property type="term" value="F:zinc ion binding"/>
    <property type="evidence" value="ECO:0007669"/>
    <property type="project" value="UniProtKB-UniRule"/>
</dbReference>
<reference evidence="8 9" key="1">
    <citation type="submission" date="2019-07" db="EMBL/GenBank/DDBJ databases">
        <title>Whole genome shotgun sequence of Aliivibrio fischeri NBRC 101058.</title>
        <authorList>
            <person name="Hosoyama A."/>
            <person name="Uohara A."/>
            <person name="Ohji S."/>
            <person name="Ichikawa N."/>
        </authorList>
    </citation>
    <scope>NUCLEOTIDE SEQUENCE [LARGE SCALE GENOMIC DNA]</scope>
    <source>
        <strain evidence="8 9">NBRC 101058</strain>
    </source>
</reference>
<dbReference type="UniPathway" id="UPA00185">
    <property type="reaction ID" value="UER00283"/>
</dbReference>
<feature type="binding site" evidence="5">
    <location>
        <position position="60"/>
    </location>
    <ligand>
        <name>Zn(2+)</name>
        <dbReference type="ChEBI" id="CHEBI:29105"/>
    </ligand>
</feature>
<keyword evidence="4 5" id="KW-0862">Zinc</keyword>
<organism evidence="8 9">
    <name type="scientific">Aliivibrio fischeri</name>
    <name type="common">Vibrio fischeri</name>
    <dbReference type="NCBI Taxonomy" id="668"/>
    <lineage>
        <taxon>Bacteria</taxon>
        <taxon>Pseudomonadati</taxon>
        <taxon>Pseudomonadota</taxon>
        <taxon>Gammaproteobacteria</taxon>
        <taxon>Vibrionales</taxon>
        <taxon>Vibrionaceae</taxon>
        <taxon>Aliivibrio</taxon>
    </lineage>
</organism>
<keyword evidence="1 5" id="KW-0056">Arginine metabolism</keyword>
<evidence type="ECO:0000256" key="1">
    <source>
        <dbReference type="ARBA" id="ARBA00022503"/>
    </source>
</evidence>
<dbReference type="Gene3D" id="3.40.630.10">
    <property type="entry name" value="Zn peptidases"/>
    <property type="match status" value="1"/>
</dbReference>
<dbReference type="EC" id="3.5.1.96" evidence="5"/>
<feature type="binding site" evidence="5">
    <location>
        <position position="57"/>
    </location>
    <ligand>
        <name>Zn(2+)</name>
        <dbReference type="ChEBI" id="CHEBI:29105"/>
    </ligand>
</feature>
<dbReference type="InterPro" id="IPR016681">
    <property type="entry name" value="SuccinylGlu_desuccinylase"/>
</dbReference>
<feature type="binding site" evidence="5">
    <location>
        <position position="151"/>
    </location>
    <ligand>
        <name>Zn(2+)</name>
        <dbReference type="ChEBI" id="CHEBI:29105"/>
    </ligand>
</feature>
<comment type="cofactor">
    <cofactor evidence="5">
        <name>Zn(2+)</name>
        <dbReference type="ChEBI" id="CHEBI:29105"/>
    </cofactor>
    <text evidence="5">Binds 1 zinc ion per subunit.</text>
</comment>
<dbReference type="GO" id="GO:0019544">
    <property type="term" value="P:L-arginine catabolic process to L-glutamate"/>
    <property type="evidence" value="ECO:0007669"/>
    <property type="project" value="UniProtKB-UniRule"/>
</dbReference>
<evidence type="ECO:0000256" key="3">
    <source>
        <dbReference type="ARBA" id="ARBA00022801"/>
    </source>
</evidence>
<keyword evidence="2 5" id="KW-0479">Metal-binding</keyword>
<comment type="catalytic activity">
    <reaction evidence="5">
        <text>N-succinyl-L-glutamate + H2O = L-glutamate + succinate</text>
        <dbReference type="Rhea" id="RHEA:15169"/>
        <dbReference type="ChEBI" id="CHEBI:15377"/>
        <dbReference type="ChEBI" id="CHEBI:29985"/>
        <dbReference type="ChEBI" id="CHEBI:30031"/>
        <dbReference type="ChEBI" id="CHEBI:58763"/>
        <dbReference type="EC" id="3.5.1.96"/>
    </reaction>
</comment>
<comment type="similarity">
    <text evidence="5">Belongs to the AspA/AstE family. Succinylglutamate desuccinylase subfamily.</text>
</comment>